<dbReference type="AlphaFoldDB" id="A0AAV7SUE6"/>
<comment type="caution">
    <text evidence="2">The sequence shown here is derived from an EMBL/GenBank/DDBJ whole genome shotgun (WGS) entry which is preliminary data.</text>
</comment>
<evidence type="ECO:0000313" key="2">
    <source>
        <dbReference type="EMBL" id="KAJ1167720.1"/>
    </source>
</evidence>
<dbReference type="Proteomes" id="UP001066276">
    <property type="component" value="Chromosome 4_2"/>
</dbReference>
<feature type="region of interest" description="Disordered" evidence="1">
    <location>
        <begin position="25"/>
        <end position="72"/>
    </location>
</feature>
<evidence type="ECO:0000313" key="3">
    <source>
        <dbReference type="Proteomes" id="UP001066276"/>
    </source>
</evidence>
<reference evidence="2" key="1">
    <citation type="journal article" date="2022" name="bioRxiv">
        <title>Sequencing and chromosome-scale assembly of the giantPleurodeles waltlgenome.</title>
        <authorList>
            <person name="Brown T."/>
            <person name="Elewa A."/>
            <person name="Iarovenko S."/>
            <person name="Subramanian E."/>
            <person name="Araus A.J."/>
            <person name="Petzold A."/>
            <person name="Susuki M."/>
            <person name="Suzuki K.-i.T."/>
            <person name="Hayashi T."/>
            <person name="Toyoda A."/>
            <person name="Oliveira C."/>
            <person name="Osipova E."/>
            <person name="Leigh N.D."/>
            <person name="Simon A."/>
            <person name="Yun M.H."/>
        </authorList>
    </citation>
    <scope>NUCLEOTIDE SEQUENCE</scope>
    <source>
        <strain evidence="2">20211129_DDA</strain>
        <tissue evidence="2">Liver</tissue>
    </source>
</reference>
<gene>
    <name evidence="2" type="ORF">NDU88_008109</name>
</gene>
<protein>
    <submittedName>
        <fullName evidence="2">Uncharacterized protein</fullName>
    </submittedName>
</protein>
<keyword evidence="3" id="KW-1185">Reference proteome</keyword>
<organism evidence="2 3">
    <name type="scientific">Pleurodeles waltl</name>
    <name type="common">Iberian ribbed newt</name>
    <dbReference type="NCBI Taxonomy" id="8319"/>
    <lineage>
        <taxon>Eukaryota</taxon>
        <taxon>Metazoa</taxon>
        <taxon>Chordata</taxon>
        <taxon>Craniata</taxon>
        <taxon>Vertebrata</taxon>
        <taxon>Euteleostomi</taxon>
        <taxon>Amphibia</taxon>
        <taxon>Batrachia</taxon>
        <taxon>Caudata</taxon>
        <taxon>Salamandroidea</taxon>
        <taxon>Salamandridae</taxon>
        <taxon>Pleurodelinae</taxon>
        <taxon>Pleurodeles</taxon>
    </lineage>
</organism>
<sequence>MLTSLPGFPLCPACCSGGRTPCLSVQLSSSSDPHRPPPDPKSAPPAPGGGESLEMSGQVSAQKGSLECMKLL</sequence>
<proteinExistence type="predicted"/>
<name>A0AAV7SUE6_PLEWA</name>
<evidence type="ECO:0000256" key="1">
    <source>
        <dbReference type="SAM" id="MobiDB-lite"/>
    </source>
</evidence>
<accession>A0AAV7SUE6</accession>
<dbReference type="EMBL" id="JANPWB010000008">
    <property type="protein sequence ID" value="KAJ1167720.1"/>
    <property type="molecule type" value="Genomic_DNA"/>
</dbReference>